<evidence type="ECO:0000313" key="2">
    <source>
        <dbReference type="Proteomes" id="UP001162483"/>
    </source>
</evidence>
<comment type="caution">
    <text evidence="1">The sequence shown here is derived from an EMBL/GenBank/DDBJ whole genome shotgun (WGS) entry which is preliminary data.</text>
</comment>
<organism evidence="1 2">
    <name type="scientific">Staurois parvus</name>
    <dbReference type="NCBI Taxonomy" id="386267"/>
    <lineage>
        <taxon>Eukaryota</taxon>
        <taxon>Metazoa</taxon>
        <taxon>Chordata</taxon>
        <taxon>Craniata</taxon>
        <taxon>Vertebrata</taxon>
        <taxon>Euteleostomi</taxon>
        <taxon>Amphibia</taxon>
        <taxon>Batrachia</taxon>
        <taxon>Anura</taxon>
        <taxon>Neobatrachia</taxon>
        <taxon>Ranoidea</taxon>
        <taxon>Ranidae</taxon>
        <taxon>Staurois</taxon>
    </lineage>
</organism>
<sequence>MLNLIRCAIGRPVEGLAERGGVNGRVIGGQWRRGRGGWRGGGWGRPIQATRLIVAGSL</sequence>
<dbReference type="EMBL" id="CATNWA010000064">
    <property type="protein sequence ID" value="CAI9532564.1"/>
    <property type="molecule type" value="Genomic_DNA"/>
</dbReference>
<reference evidence="1" key="1">
    <citation type="submission" date="2023-05" db="EMBL/GenBank/DDBJ databases">
        <authorList>
            <person name="Stuckert A."/>
        </authorList>
    </citation>
    <scope>NUCLEOTIDE SEQUENCE</scope>
</reference>
<name>A0ABN9A988_9NEOB</name>
<dbReference type="Proteomes" id="UP001162483">
    <property type="component" value="Unassembled WGS sequence"/>
</dbReference>
<evidence type="ECO:0000313" key="1">
    <source>
        <dbReference type="EMBL" id="CAI9532564.1"/>
    </source>
</evidence>
<protein>
    <submittedName>
        <fullName evidence="1">Uncharacterized protein</fullName>
    </submittedName>
</protein>
<keyword evidence="2" id="KW-1185">Reference proteome</keyword>
<gene>
    <name evidence="1" type="ORF">SPARVUS_LOCUS237300</name>
</gene>
<accession>A0ABN9A988</accession>
<proteinExistence type="predicted"/>